<dbReference type="PANTHER" id="PTHR15162:SF7">
    <property type="entry name" value="SUCCINYLGLUTAMATE DESUCCINYLASE"/>
    <property type="match status" value="1"/>
</dbReference>
<dbReference type="KEGG" id="sgn:SGRA_1110"/>
<protein>
    <submittedName>
        <fullName evidence="6">Succinylglutamate desuccinylase/aspartoacylase family protein</fullName>
        <ecNumber evidence="6">3.5.1.96</ecNumber>
    </submittedName>
</protein>
<dbReference type="eggNOG" id="COG2988">
    <property type="taxonomic scope" value="Bacteria"/>
</dbReference>
<keyword evidence="2" id="KW-0479">Metal-binding</keyword>
<gene>
    <name evidence="6" type="primary">astE</name>
    <name evidence="6" type="ordered locus">SGRA_1110</name>
</gene>
<dbReference type="AlphaFoldDB" id="H6L3W3"/>
<evidence type="ECO:0000256" key="4">
    <source>
        <dbReference type="ARBA" id="ARBA00022833"/>
    </source>
</evidence>
<evidence type="ECO:0000313" key="6">
    <source>
        <dbReference type="EMBL" id="AFC23845.1"/>
    </source>
</evidence>
<comment type="cofactor">
    <cofactor evidence="1">
        <name>Zn(2+)</name>
        <dbReference type="ChEBI" id="CHEBI:29105"/>
    </cofactor>
</comment>
<evidence type="ECO:0000256" key="3">
    <source>
        <dbReference type="ARBA" id="ARBA00022801"/>
    </source>
</evidence>
<dbReference type="EMBL" id="CP002831">
    <property type="protein sequence ID" value="AFC23845.1"/>
    <property type="molecule type" value="Genomic_DNA"/>
</dbReference>
<dbReference type="Proteomes" id="UP000007519">
    <property type="component" value="Chromosome"/>
</dbReference>
<dbReference type="InterPro" id="IPR050178">
    <property type="entry name" value="AspA/AstE_fam"/>
</dbReference>
<reference evidence="6 7" key="1">
    <citation type="journal article" date="2012" name="Stand. Genomic Sci.">
        <title>Complete genome sequencing and analysis of Saprospira grandis str. Lewin, a predatory marine bacterium.</title>
        <authorList>
            <person name="Saw J.H."/>
            <person name="Yuryev A."/>
            <person name="Kanbe M."/>
            <person name="Hou S."/>
            <person name="Young A.G."/>
            <person name="Aizawa S."/>
            <person name="Alam M."/>
        </authorList>
    </citation>
    <scope>NUCLEOTIDE SEQUENCE [LARGE SCALE GENOMIC DNA]</scope>
    <source>
        <strain evidence="6 7">Lewin</strain>
    </source>
</reference>
<dbReference type="OrthoDB" id="1523003at2"/>
<dbReference type="GO" id="GO:0005829">
    <property type="term" value="C:cytosol"/>
    <property type="evidence" value="ECO:0007669"/>
    <property type="project" value="TreeGrafter"/>
</dbReference>
<dbReference type="SUPFAM" id="SSF53187">
    <property type="entry name" value="Zn-dependent exopeptidases"/>
    <property type="match status" value="1"/>
</dbReference>
<feature type="domain" description="Succinylglutamate desuccinylase/Aspartoacylase catalytic" evidence="5">
    <location>
        <begin position="17"/>
        <end position="155"/>
    </location>
</feature>
<proteinExistence type="predicted"/>
<dbReference type="RefSeq" id="WP_015691493.1">
    <property type="nucleotide sequence ID" value="NC_016940.1"/>
</dbReference>
<dbReference type="GO" id="GO:0046872">
    <property type="term" value="F:metal ion binding"/>
    <property type="evidence" value="ECO:0007669"/>
    <property type="project" value="UniProtKB-KW"/>
</dbReference>
<dbReference type="STRING" id="984262.SGRA_1110"/>
<dbReference type="PANTHER" id="PTHR15162">
    <property type="entry name" value="ASPARTOACYLASE"/>
    <property type="match status" value="1"/>
</dbReference>
<keyword evidence="4" id="KW-0862">Zinc</keyword>
<evidence type="ECO:0000313" key="7">
    <source>
        <dbReference type="Proteomes" id="UP000007519"/>
    </source>
</evidence>
<organism evidence="6 7">
    <name type="scientific">Saprospira grandis (strain Lewin)</name>
    <dbReference type="NCBI Taxonomy" id="984262"/>
    <lineage>
        <taxon>Bacteria</taxon>
        <taxon>Pseudomonadati</taxon>
        <taxon>Bacteroidota</taxon>
        <taxon>Saprospiria</taxon>
        <taxon>Saprospirales</taxon>
        <taxon>Saprospiraceae</taxon>
        <taxon>Saprospira</taxon>
    </lineage>
</organism>
<dbReference type="GO" id="GO:0016788">
    <property type="term" value="F:hydrolase activity, acting on ester bonds"/>
    <property type="evidence" value="ECO:0007669"/>
    <property type="project" value="InterPro"/>
</dbReference>
<sequence>MTQISRILGERSGSEKGPLLLILTQVHGNEPAGYYAVQELFQRIDQEYQNKADFDYRGRIVALRGNLAAIASGQRFIDEDFNRIWTDERVKQVQNSPLDQLKSQEEKELKGLLETIQALMDQHPDEQVVLLDLHTTTAKGGMFLIPSTDDNSRALGLNIHAPLLHGFLDGLEGTILHYFRQKNFPHHQLTSICFEAGQHDSLSSVGHAVSAIIQCFTAMGGFYAADIEMKHELRLSEENQGLPKEGRLAYCHRIHQGDNFKMRSDKIYRNFDPIYKGELLAEDKNGPIYSPLDGLILMPLYQKQGNDGFFIIEDMDLSAPKLGRKIPKTILNA</sequence>
<keyword evidence="3 6" id="KW-0378">Hydrolase</keyword>
<dbReference type="EC" id="3.5.1.96" evidence="6"/>
<dbReference type="HOGENOM" id="CLU_057850_0_0_10"/>
<evidence type="ECO:0000256" key="1">
    <source>
        <dbReference type="ARBA" id="ARBA00001947"/>
    </source>
</evidence>
<evidence type="ECO:0000259" key="5">
    <source>
        <dbReference type="Pfam" id="PF24827"/>
    </source>
</evidence>
<dbReference type="Pfam" id="PF24827">
    <property type="entry name" value="AstE_AspA_cat"/>
    <property type="match status" value="1"/>
</dbReference>
<dbReference type="Gene3D" id="3.40.630.10">
    <property type="entry name" value="Zn peptidases"/>
    <property type="match status" value="1"/>
</dbReference>
<keyword evidence="7" id="KW-1185">Reference proteome</keyword>
<dbReference type="InterPro" id="IPR055438">
    <property type="entry name" value="AstE_AspA_cat"/>
</dbReference>
<name>H6L3W3_SAPGL</name>
<dbReference type="GO" id="GO:0009017">
    <property type="term" value="F:succinylglutamate desuccinylase activity"/>
    <property type="evidence" value="ECO:0007669"/>
    <property type="project" value="UniProtKB-EC"/>
</dbReference>
<evidence type="ECO:0000256" key="2">
    <source>
        <dbReference type="ARBA" id="ARBA00022723"/>
    </source>
</evidence>
<accession>H6L3W3</accession>